<dbReference type="Gene3D" id="1.10.10.10">
    <property type="entry name" value="Winged helix-like DNA-binding domain superfamily/Winged helix DNA-binding domain"/>
    <property type="match status" value="1"/>
</dbReference>
<keyword evidence="5" id="KW-1185">Reference proteome</keyword>
<feature type="domain" description="PAS" evidence="2">
    <location>
        <begin position="15"/>
        <end position="60"/>
    </location>
</feature>
<evidence type="ECO:0000259" key="2">
    <source>
        <dbReference type="PROSITE" id="PS50112"/>
    </source>
</evidence>
<dbReference type="Proteomes" id="UP000321118">
    <property type="component" value="Unassembled WGS sequence"/>
</dbReference>
<evidence type="ECO:0000259" key="3">
    <source>
        <dbReference type="PROSITE" id="PS50921"/>
    </source>
</evidence>
<gene>
    <name evidence="4" type="ORF">CXY01_18950</name>
</gene>
<evidence type="ECO:0008006" key="6">
    <source>
        <dbReference type="Google" id="ProtNLM"/>
    </source>
</evidence>
<reference evidence="4 5" key="1">
    <citation type="submission" date="2019-07" db="EMBL/GenBank/DDBJ databases">
        <title>Whole genome shotgun sequence of Cellulomonas xylanilytica NBRC 101102.</title>
        <authorList>
            <person name="Hosoyama A."/>
            <person name="Uohara A."/>
            <person name="Ohji S."/>
            <person name="Ichikawa N."/>
        </authorList>
    </citation>
    <scope>NUCLEOTIDE SEQUENCE [LARGE SCALE GENOMIC DNA]</scope>
    <source>
        <strain evidence="4 5">NBRC 101102</strain>
    </source>
</reference>
<dbReference type="Pfam" id="PF08447">
    <property type="entry name" value="PAS_3"/>
    <property type="match status" value="1"/>
</dbReference>
<dbReference type="InterPro" id="IPR036388">
    <property type="entry name" value="WH-like_DNA-bd_sf"/>
</dbReference>
<dbReference type="InterPro" id="IPR011006">
    <property type="entry name" value="CheY-like_superfamily"/>
</dbReference>
<dbReference type="GO" id="GO:0003723">
    <property type="term" value="F:RNA binding"/>
    <property type="evidence" value="ECO:0007669"/>
    <property type="project" value="InterPro"/>
</dbReference>
<feature type="region of interest" description="Disordered" evidence="1">
    <location>
        <begin position="300"/>
        <end position="320"/>
    </location>
</feature>
<dbReference type="Gene3D" id="3.30.450.20">
    <property type="entry name" value="PAS domain"/>
    <property type="match status" value="1"/>
</dbReference>
<feature type="domain" description="ANTAR" evidence="3">
    <location>
        <begin position="108"/>
        <end position="169"/>
    </location>
</feature>
<dbReference type="PROSITE" id="PS50112">
    <property type="entry name" value="PAS"/>
    <property type="match status" value="1"/>
</dbReference>
<evidence type="ECO:0000313" key="4">
    <source>
        <dbReference type="EMBL" id="GEK21375.1"/>
    </source>
</evidence>
<dbReference type="SUPFAM" id="SSF52172">
    <property type="entry name" value="CheY-like"/>
    <property type="match status" value="1"/>
</dbReference>
<sequence length="320" mass="34599">MGQFTFSASAPRWAWSDGMFALHGMAPGDVVPTHALFLSHVHPEDRARVEQLLHACLADGQPVGCAYRLVNLAGYTRDVMIALSPTISGDQTGGVSGFVIDDTERQQRAVSDKVDDELQRALQSHAVIDQAKGILIGVYGVDSDTAFQLLRWASQHGNLRLRALAENLITAFQSAGGLGSEVRAATDDTFMALLEGKEMPPQHPHLEPLQLTFERRAQVPTLQVIGRVDVMCMSIFNDAVNKLMAAGRDHDEVVVDLRGACLGKTAVFVLEAARRRSASAGLTIRLLLADRSGFAADHDWTPAQSARRNRRATAGIGTAP</sequence>
<dbReference type="Pfam" id="PF03861">
    <property type="entry name" value="ANTAR"/>
    <property type="match status" value="1"/>
</dbReference>
<dbReference type="SMART" id="SM01012">
    <property type="entry name" value="ANTAR"/>
    <property type="match status" value="1"/>
</dbReference>
<evidence type="ECO:0000313" key="5">
    <source>
        <dbReference type="Proteomes" id="UP000321118"/>
    </source>
</evidence>
<organism evidence="4 5">
    <name type="scientific">Cellulomonas xylanilytica</name>
    <dbReference type="NCBI Taxonomy" id="233583"/>
    <lineage>
        <taxon>Bacteria</taxon>
        <taxon>Bacillati</taxon>
        <taxon>Actinomycetota</taxon>
        <taxon>Actinomycetes</taxon>
        <taxon>Micrococcales</taxon>
        <taxon>Cellulomonadaceae</taxon>
        <taxon>Cellulomonas</taxon>
    </lineage>
</organism>
<dbReference type="AlphaFoldDB" id="A0A510V8A1"/>
<dbReference type="SUPFAM" id="SSF55785">
    <property type="entry name" value="PYP-like sensor domain (PAS domain)"/>
    <property type="match status" value="1"/>
</dbReference>
<accession>A0A510V8A1</accession>
<dbReference type="InterPro" id="IPR013655">
    <property type="entry name" value="PAS_fold_3"/>
</dbReference>
<dbReference type="InterPro" id="IPR035965">
    <property type="entry name" value="PAS-like_dom_sf"/>
</dbReference>
<name>A0A510V8A1_9CELL</name>
<dbReference type="RefSeq" id="WP_186813352.1">
    <property type="nucleotide sequence ID" value="NZ_BJUB01000005.1"/>
</dbReference>
<evidence type="ECO:0000256" key="1">
    <source>
        <dbReference type="SAM" id="MobiDB-lite"/>
    </source>
</evidence>
<proteinExistence type="predicted"/>
<dbReference type="PROSITE" id="PS50921">
    <property type="entry name" value="ANTAR"/>
    <property type="match status" value="1"/>
</dbReference>
<protein>
    <recommendedName>
        <fullName evidence="6">ANTAR domain-containing protein</fullName>
    </recommendedName>
</protein>
<dbReference type="CDD" id="cd00130">
    <property type="entry name" value="PAS"/>
    <property type="match status" value="1"/>
</dbReference>
<dbReference type="InterPro" id="IPR005561">
    <property type="entry name" value="ANTAR"/>
</dbReference>
<comment type="caution">
    <text evidence="4">The sequence shown here is derived from an EMBL/GenBank/DDBJ whole genome shotgun (WGS) entry which is preliminary data.</text>
</comment>
<dbReference type="EMBL" id="BJUB01000005">
    <property type="protein sequence ID" value="GEK21375.1"/>
    <property type="molecule type" value="Genomic_DNA"/>
</dbReference>
<dbReference type="InterPro" id="IPR000014">
    <property type="entry name" value="PAS"/>
</dbReference>